<dbReference type="InterPro" id="IPR036907">
    <property type="entry name" value="5'-Nucleotdase_C_sf"/>
</dbReference>
<accession>A0A9P9KSS2</accession>
<dbReference type="InterPro" id="IPR053828">
    <property type="entry name" value="Nucleosidase_C"/>
</dbReference>
<dbReference type="AlphaFoldDB" id="A0A9P9KSS2"/>
<dbReference type="EMBL" id="JAGMUX010000002">
    <property type="protein sequence ID" value="KAH7267844.1"/>
    <property type="molecule type" value="Genomic_DNA"/>
</dbReference>
<name>A0A9P9KSS2_FUSRE</name>
<organism evidence="2 3">
    <name type="scientific">Fusarium redolens</name>
    <dbReference type="NCBI Taxonomy" id="48865"/>
    <lineage>
        <taxon>Eukaryota</taxon>
        <taxon>Fungi</taxon>
        <taxon>Dikarya</taxon>
        <taxon>Ascomycota</taxon>
        <taxon>Pezizomycotina</taxon>
        <taxon>Sordariomycetes</taxon>
        <taxon>Hypocreomycetidae</taxon>
        <taxon>Hypocreales</taxon>
        <taxon>Nectriaceae</taxon>
        <taxon>Fusarium</taxon>
        <taxon>Fusarium redolens species complex</taxon>
    </lineage>
</organism>
<dbReference type="Proteomes" id="UP000720189">
    <property type="component" value="Unassembled WGS sequence"/>
</dbReference>
<dbReference type="Gene3D" id="3.90.780.10">
    <property type="entry name" value="5'-Nucleotidase, C-terminal domain"/>
    <property type="match status" value="1"/>
</dbReference>
<evidence type="ECO:0000259" key="1">
    <source>
        <dbReference type="Pfam" id="PF21953"/>
    </source>
</evidence>
<dbReference type="Pfam" id="PF21953">
    <property type="entry name" value="NadN_nucleosid_C"/>
    <property type="match status" value="1"/>
</dbReference>
<proteinExistence type="predicted"/>
<protein>
    <recommendedName>
        <fullName evidence="1">Putative 5'-nucleotidase C-terminal domain-containing protein</fullName>
    </recommendedName>
</protein>
<dbReference type="OrthoDB" id="7722975at2759"/>
<evidence type="ECO:0000313" key="2">
    <source>
        <dbReference type="EMBL" id="KAH7267844.1"/>
    </source>
</evidence>
<dbReference type="SUPFAM" id="SSF55816">
    <property type="entry name" value="5'-nucleotidase (syn. UDP-sugar hydrolase), C-terminal domain"/>
    <property type="match status" value="1"/>
</dbReference>
<comment type="caution">
    <text evidence="2">The sequence shown here is derived from an EMBL/GenBank/DDBJ whole genome shotgun (WGS) entry which is preliminary data.</text>
</comment>
<dbReference type="GO" id="GO:0016787">
    <property type="term" value="F:hydrolase activity"/>
    <property type="evidence" value="ECO:0007669"/>
    <property type="project" value="InterPro"/>
</dbReference>
<gene>
    <name evidence="2" type="ORF">BKA55DRAFT_556669</name>
</gene>
<dbReference type="RefSeq" id="XP_046055663.1">
    <property type="nucleotide sequence ID" value="XM_046191728.1"/>
</dbReference>
<dbReference type="GeneID" id="70221682"/>
<evidence type="ECO:0000313" key="3">
    <source>
        <dbReference type="Proteomes" id="UP000720189"/>
    </source>
</evidence>
<feature type="domain" description="Putative 5'-nucleotidase C-terminal" evidence="1">
    <location>
        <begin position="5"/>
        <end position="69"/>
    </location>
</feature>
<reference evidence="2" key="1">
    <citation type="journal article" date="2021" name="Nat. Commun.">
        <title>Genetic determinants of endophytism in the Arabidopsis root mycobiome.</title>
        <authorList>
            <person name="Mesny F."/>
            <person name="Miyauchi S."/>
            <person name="Thiergart T."/>
            <person name="Pickel B."/>
            <person name="Atanasova L."/>
            <person name="Karlsson M."/>
            <person name="Huettel B."/>
            <person name="Barry K.W."/>
            <person name="Haridas S."/>
            <person name="Chen C."/>
            <person name="Bauer D."/>
            <person name="Andreopoulos W."/>
            <person name="Pangilinan J."/>
            <person name="LaButti K."/>
            <person name="Riley R."/>
            <person name="Lipzen A."/>
            <person name="Clum A."/>
            <person name="Drula E."/>
            <person name="Henrissat B."/>
            <person name="Kohler A."/>
            <person name="Grigoriev I.V."/>
            <person name="Martin F.M."/>
            <person name="Hacquard S."/>
        </authorList>
    </citation>
    <scope>NUCLEOTIDE SEQUENCE</scope>
    <source>
        <strain evidence="2">MPI-CAGE-AT-0023</strain>
    </source>
</reference>
<keyword evidence="3" id="KW-1185">Reference proteome</keyword>
<sequence length="69" mass="7806">MYVDHTNSICLYLPAVTDGVSRKSSYVKGREDKPRLAITNTGGIRFDIFKGPFTRGSIYTINRFLSGFR</sequence>
<dbReference type="GO" id="GO:0009166">
    <property type="term" value="P:nucleotide catabolic process"/>
    <property type="evidence" value="ECO:0007669"/>
    <property type="project" value="InterPro"/>
</dbReference>